<dbReference type="GO" id="GO:0016627">
    <property type="term" value="F:oxidoreductase activity, acting on the CH-CH group of donors"/>
    <property type="evidence" value="ECO:0007669"/>
    <property type="project" value="InterPro"/>
</dbReference>
<dbReference type="Proteomes" id="UP001163046">
    <property type="component" value="Unassembled WGS sequence"/>
</dbReference>
<dbReference type="Gene3D" id="1.20.120.1630">
    <property type="match status" value="1"/>
</dbReference>
<evidence type="ECO:0000256" key="3">
    <source>
        <dbReference type="ARBA" id="ARBA00022692"/>
    </source>
</evidence>
<dbReference type="EMBL" id="MU826830">
    <property type="protein sequence ID" value="KAJ7373475.1"/>
    <property type="molecule type" value="Genomic_DNA"/>
</dbReference>
<evidence type="ECO:0000256" key="1">
    <source>
        <dbReference type="ARBA" id="ARBA00004141"/>
    </source>
</evidence>
<comment type="similarity">
    <text evidence="2">Belongs to the steroid 5-alpha reductase family.</text>
</comment>
<gene>
    <name evidence="8" type="ORF">OS493_011069</name>
</gene>
<dbReference type="PROSITE" id="PS50244">
    <property type="entry name" value="S5A_REDUCTASE"/>
    <property type="match status" value="1"/>
</dbReference>
<dbReference type="GO" id="GO:0006629">
    <property type="term" value="P:lipid metabolic process"/>
    <property type="evidence" value="ECO:0007669"/>
    <property type="project" value="InterPro"/>
</dbReference>
<organism evidence="8 9">
    <name type="scientific">Desmophyllum pertusum</name>
    <dbReference type="NCBI Taxonomy" id="174260"/>
    <lineage>
        <taxon>Eukaryota</taxon>
        <taxon>Metazoa</taxon>
        <taxon>Cnidaria</taxon>
        <taxon>Anthozoa</taxon>
        <taxon>Hexacorallia</taxon>
        <taxon>Scleractinia</taxon>
        <taxon>Caryophylliina</taxon>
        <taxon>Caryophylliidae</taxon>
        <taxon>Desmophyllum</taxon>
    </lineage>
</organism>
<evidence type="ECO:0000313" key="8">
    <source>
        <dbReference type="EMBL" id="KAJ7373475.1"/>
    </source>
</evidence>
<keyword evidence="3 6" id="KW-0812">Transmembrane</keyword>
<comment type="subcellular location">
    <subcellularLocation>
        <location evidence="1">Membrane</location>
        <topology evidence="1">Multi-pass membrane protein</topology>
    </subcellularLocation>
</comment>
<keyword evidence="9" id="KW-1185">Reference proteome</keyword>
<evidence type="ECO:0000259" key="7">
    <source>
        <dbReference type="Pfam" id="PF02544"/>
    </source>
</evidence>
<name>A0A9W9Z1U6_9CNID</name>
<dbReference type="InterPro" id="IPR039357">
    <property type="entry name" value="SRD5A/TECR"/>
</dbReference>
<sequence>MKVPGISVQYFPATGCLLVSNDATLAENQDLEYLFVGLWSLHFLRRTIEVLFVHDYRRKMPCVESIGAPIYYWFFAFWNGIALRHDNGYRQTFIALIAVGSAMFLLGEFGNCYCHLKLRAFRKEKRAGALSHNSQHVIPRGCLFECVSCPHYLCEILSWLGFFLATWILPAAIFLLATVITLVTYSYKKHKAYQQEFDGLAGRELYPKNRKALIPFIF</sequence>
<dbReference type="GO" id="GO:0016020">
    <property type="term" value="C:membrane"/>
    <property type="evidence" value="ECO:0007669"/>
    <property type="project" value="UniProtKB-SubCell"/>
</dbReference>
<feature type="transmembrane region" description="Helical" evidence="6">
    <location>
        <begin position="159"/>
        <end position="185"/>
    </location>
</feature>
<dbReference type="Pfam" id="PF02544">
    <property type="entry name" value="Steroid_dh"/>
    <property type="match status" value="1"/>
</dbReference>
<evidence type="ECO:0000256" key="4">
    <source>
        <dbReference type="ARBA" id="ARBA00022989"/>
    </source>
</evidence>
<feature type="transmembrane region" description="Helical" evidence="6">
    <location>
        <begin position="62"/>
        <end position="81"/>
    </location>
</feature>
<keyword evidence="4 6" id="KW-1133">Transmembrane helix</keyword>
<reference evidence="8" key="1">
    <citation type="submission" date="2023-01" db="EMBL/GenBank/DDBJ databases">
        <title>Genome assembly of the deep-sea coral Lophelia pertusa.</title>
        <authorList>
            <person name="Herrera S."/>
            <person name="Cordes E."/>
        </authorList>
    </citation>
    <scope>NUCLEOTIDE SEQUENCE</scope>
    <source>
        <strain evidence="8">USNM1676648</strain>
        <tissue evidence="8">Polyp</tissue>
    </source>
</reference>
<evidence type="ECO:0000256" key="2">
    <source>
        <dbReference type="ARBA" id="ARBA00007742"/>
    </source>
</evidence>
<comment type="caution">
    <text evidence="8">The sequence shown here is derived from an EMBL/GenBank/DDBJ whole genome shotgun (WGS) entry which is preliminary data.</text>
</comment>
<keyword evidence="5 6" id="KW-0472">Membrane</keyword>
<feature type="domain" description="3-oxo-5-alpha-steroid 4-dehydrogenase C-terminal" evidence="7">
    <location>
        <begin position="73"/>
        <end position="218"/>
    </location>
</feature>
<protein>
    <recommendedName>
        <fullName evidence="7">3-oxo-5-alpha-steroid 4-dehydrogenase C-terminal domain-containing protein</fullName>
    </recommendedName>
</protein>
<accession>A0A9W9Z1U6</accession>
<evidence type="ECO:0000256" key="6">
    <source>
        <dbReference type="SAM" id="Phobius"/>
    </source>
</evidence>
<dbReference type="InterPro" id="IPR001104">
    <property type="entry name" value="3-oxo-5_a-steroid_4-DH_C"/>
</dbReference>
<dbReference type="AlphaFoldDB" id="A0A9W9Z1U6"/>
<dbReference type="PANTHER" id="PTHR10556:SF35">
    <property type="entry name" value="3-OXO-5-ALPHA-STEROID 4-DEHYDROGENASE FAMILY PROTEIN"/>
    <property type="match status" value="1"/>
</dbReference>
<evidence type="ECO:0000256" key="5">
    <source>
        <dbReference type="ARBA" id="ARBA00023136"/>
    </source>
</evidence>
<feature type="transmembrane region" description="Helical" evidence="6">
    <location>
        <begin position="93"/>
        <end position="116"/>
    </location>
</feature>
<dbReference type="PANTHER" id="PTHR10556">
    <property type="entry name" value="3-OXO-5-ALPHA-STEROID 4-DEHYDROGENASE"/>
    <property type="match status" value="1"/>
</dbReference>
<proteinExistence type="inferred from homology"/>
<evidence type="ECO:0000313" key="9">
    <source>
        <dbReference type="Proteomes" id="UP001163046"/>
    </source>
</evidence>
<dbReference type="OrthoDB" id="540503at2759"/>